<comment type="caution">
    <text evidence="2">The sequence shown here is derived from an EMBL/GenBank/DDBJ whole genome shotgun (WGS) entry which is preliminary data.</text>
</comment>
<sequence>MQARTGRARLENNFGRAVAVPRDDSLEPQPSVQLHAYTPGFSLLRASTGQRLALVALMLAVLWLAVLWALQ</sequence>
<evidence type="ECO:0000313" key="3">
    <source>
        <dbReference type="Proteomes" id="UP000094172"/>
    </source>
</evidence>
<dbReference type="STRING" id="1774970.AUC70_11545"/>
<organism evidence="2 3">
    <name type="scientific">Methyloceanibacter stevinii</name>
    <dbReference type="NCBI Taxonomy" id="1774970"/>
    <lineage>
        <taxon>Bacteria</taxon>
        <taxon>Pseudomonadati</taxon>
        <taxon>Pseudomonadota</taxon>
        <taxon>Alphaproteobacteria</taxon>
        <taxon>Hyphomicrobiales</taxon>
        <taxon>Hyphomicrobiaceae</taxon>
        <taxon>Methyloceanibacter</taxon>
    </lineage>
</organism>
<evidence type="ECO:0000313" key="2">
    <source>
        <dbReference type="EMBL" id="ODR93497.1"/>
    </source>
</evidence>
<accession>A0A1E3VJ00</accession>
<keyword evidence="1" id="KW-0472">Membrane</keyword>
<keyword evidence="1" id="KW-1133">Transmembrane helix</keyword>
<keyword evidence="3" id="KW-1185">Reference proteome</keyword>
<gene>
    <name evidence="2" type="ORF">AUC70_11545</name>
</gene>
<reference evidence="2 3" key="1">
    <citation type="journal article" date="2016" name="Environ. Microbiol.">
        <title>New Methyloceanibacter diversity from North Sea sediments includes methanotroph containing solely the soluble methane monooxygenase.</title>
        <authorList>
            <person name="Vekeman B."/>
            <person name="Kerckhof F.M."/>
            <person name="Cremers G."/>
            <person name="de Vos P."/>
            <person name="Vandamme P."/>
            <person name="Boon N."/>
            <person name="Op den Camp H.J."/>
            <person name="Heylen K."/>
        </authorList>
    </citation>
    <scope>NUCLEOTIDE SEQUENCE [LARGE SCALE GENOMIC DNA]</scope>
    <source>
        <strain evidence="2 3">R-67176</strain>
    </source>
</reference>
<dbReference type="AlphaFoldDB" id="A0A1E3VJ00"/>
<dbReference type="Proteomes" id="UP000094172">
    <property type="component" value="Unassembled WGS sequence"/>
</dbReference>
<name>A0A1E3VJ00_9HYPH</name>
<keyword evidence="1" id="KW-0812">Transmembrane</keyword>
<evidence type="ECO:0000256" key="1">
    <source>
        <dbReference type="SAM" id="Phobius"/>
    </source>
</evidence>
<protein>
    <submittedName>
        <fullName evidence="2">Uncharacterized protein</fullName>
    </submittedName>
</protein>
<dbReference type="EMBL" id="LPWE01000014">
    <property type="protein sequence ID" value="ODR93497.1"/>
    <property type="molecule type" value="Genomic_DNA"/>
</dbReference>
<feature type="transmembrane region" description="Helical" evidence="1">
    <location>
        <begin position="52"/>
        <end position="70"/>
    </location>
</feature>
<proteinExistence type="predicted"/>